<sequence>MWYFIITADGFQVFKVFPDCVKPSGKFYAPTLKSALDGVLSHIRGAYVEHVSVDIDNATFDIDGVMVGMVRVSLA</sequence>
<protein>
    <submittedName>
        <fullName evidence="1">Uncharacterized protein</fullName>
    </submittedName>
</protein>
<evidence type="ECO:0000313" key="1">
    <source>
        <dbReference type="EMBL" id="DAE21725.1"/>
    </source>
</evidence>
<dbReference type="EMBL" id="BK015716">
    <property type="protein sequence ID" value="DAE21725.1"/>
    <property type="molecule type" value="Genomic_DNA"/>
</dbReference>
<organism evidence="1">
    <name type="scientific">Podoviridae sp. ctaUh10</name>
    <dbReference type="NCBI Taxonomy" id="2826563"/>
    <lineage>
        <taxon>Viruses</taxon>
        <taxon>Duplodnaviria</taxon>
        <taxon>Heunggongvirae</taxon>
        <taxon>Uroviricota</taxon>
        <taxon>Caudoviricetes</taxon>
    </lineage>
</organism>
<proteinExistence type="predicted"/>
<accession>A0A8S5QSL5</accession>
<reference evidence="1" key="1">
    <citation type="journal article" date="2021" name="Proc. Natl. Acad. Sci. U.S.A.">
        <title>A Catalog of Tens of Thousands of Viruses from Human Metagenomes Reveals Hidden Associations with Chronic Diseases.</title>
        <authorList>
            <person name="Tisza M.J."/>
            <person name="Buck C.B."/>
        </authorList>
    </citation>
    <scope>NUCLEOTIDE SEQUENCE</scope>
    <source>
        <strain evidence="1">CtaUh10</strain>
    </source>
</reference>
<name>A0A8S5QSL5_9CAUD</name>